<dbReference type="GO" id="GO:0005524">
    <property type="term" value="F:ATP binding"/>
    <property type="evidence" value="ECO:0007669"/>
    <property type="project" value="InterPro"/>
</dbReference>
<evidence type="ECO:0000313" key="3">
    <source>
        <dbReference type="EMBL" id="KPV54091.1"/>
    </source>
</evidence>
<dbReference type="Proteomes" id="UP000050509">
    <property type="component" value="Unassembled WGS sequence"/>
</dbReference>
<dbReference type="Pfam" id="PF00004">
    <property type="entry name" value="AAA"/>
    <property type="match status" value="1"/>
</dbReference>
<protein>
    <recommendedName>
        <fullName evidence="2">AAA+ ATPase domain-containing protein</fullName>
    </recommendedName>
</protein>
<dbReference type="SMART" id="SM00382">
    <property type="entry name" value="AAA"/>
    <property type="match status" value="1"/>
</dbReference>
<dbReference type="SUPFAM" id="SSF52540">
    <property type="entry name" value="P-loop containing nucleoside triphosphate hydrolases"/>
    <property type="match status" value="1"/>
</dbReference>
<comment type="caution">
    <text evidence="3">The sequence shown here is derived from an EMBL/GenBank/DDBJ whole genome shotgun (WGS) entry which is preliminary data.</text>
</comment>
<feature type="compositionally biased region" description="Low complexity" evidence="1">
    <location>
        <begin position="442"/>
        <end position="459"/>
    </location>
</feature>
<dbReference type="AlphaFoldDB" id="A0A0P9DVG2"/>
<dbReference type="InterPro" id="IPR003593">
    <property type="entry name" value="AAA+_ATPase"/>
</dbReference>
<dbReference type="InterPro" id="IPR027417">
    <property type="entry name" value="P-loop_NTPase"/>
</dbReference>
<accession>A0A0P9DVG2</accession>
<evidence type="ECO:0000256" key="1">
    <source>
        <dbReference type="SAM" id="MobiDB-lite"/>
    </source>
</evidence>
<feature type="domain" description="AAA+ ATPase" evidence="2">
    <location>
        <begin position="264"/>
        <end position="410"/>
    </location>
</feature>
<reference evidence="3 4" key="1">
    <citation type="submission" date="2015-09" db="EMBL/GenBank/DDBJ databases">
        <title>Draft genome sequence of Kouleothrix aurantiaca JCM 19913.</title>
        <authorList>
            <person name="Hemp J."/>
        </authorList>
    </citation>
    <scope>NUCLEOTIDE SEQUENCE [LARGE SCALE GENOMIC DNA]</scope>
    <source>
        <strain evidence="3 4">COM-B</strain>
    </source>
</reference>
<proteinExistence type="predicted"/>
<dbReference type="InterPro" id="IPR003959">
    <property type="entry name" value="ATPase_AAA_core"/>
</dbReference>
<dbReference type="EMBL" id="LJCR01000115">
    <property type="protein sequence ID" value="KPV54091.1"/>
    <property type="molecule type" value="Genomic_DNA"/>
</dbReference>
<organism evidence="3 4">
    <name type="scientific">Kouleothrix aurantiaca</name>
    <dbReference type="NCBI Taxonomy" id="186479"/>
    <lineage>
        <taxon>Bacteria</taxon>
        <taxon>Bacillati</taxon>
        <taxon>Chloroflexota</taxon>
        <taxon>Chloroflexia</taxon>
        <taxon>Chloroflexales</taxon>
        <taxon>Roseiflexineae</taxon>
        <taxon>Roseiflexaceae</taxon>
        <taxon>Kouleothrix</taxon>
    </lineage>
</organism>
<evidence type="ECO:0000313" key="4">
    <source>
        <dbReference type="Proteomes" id="UP000050509"/>
    </source>
</evidence>
<gene>
    <name evidence="3" type="ORF">SE17_05820</name>
</gene>
<dbReference type="GO" id="GO:0016887">
    <property type="term" value="F:ATP hydrolysis activity"/>
    <property type="evidence" value="ECO:0007669"/>
    <property type="project" value="InterPro"/>
</dbReference>
<dbReference type="Gene3D" id="3.40.50.300">
    <property type="entry name" value="P-loop containing nucleotide triphosphate hydrolases"/>
    <property type="match status" value="1"/>
</dbReference>
<name>A0A0P9DVG2_9CHLR</name>
<keyword evidence="4" id="KW-1185">Reference proteome</keyword>
<feature type="region of interest" description="Disordered" evidence="1">
    <location>
        <begin position="442"/>
        <end position="463"/>
    </location>
</feature>
<sequence>MPTRDNVHPVTDADLDAHRDSAEFRMQNIPMRGVSYDLLAELRKLPGVGGYLLNEPVNHVLHAIRRGLCLYYELYEEVSATVDPRQAAFLGSFALFGAGALIAGRLPMPAGDNLASFPKPGGQFFKAGLGPDDDLKGVLSFYLKAVTQTAADGSPIVETADDLVNLTREYFVAARDQMITDAERFPAELLAQVAGVPFRIGDLELRGFSASEQAASAKPAFTPVQPEQIVGNTAAKRSLLRYVDRLALYDATQGFNPVLELGGLPSTVLFDGFPGTGKSSLFRMAMTRMNERSEQVGLPARFVSIDPSIKDEYYGKTAKLLTEKLALARDRNALTLLFFDDIDLRLLSRGDPGMGGSDKDVLNLTMQFLDGAFTVNVGNAQTYAATNEPTATDSALRQRFHHREQIGGPEDWDDYAALIGIKLARQIKHGLVQVAGDMPTPQGAARTGAATAPATPARPSLNPFAGKKSLSWRELGDLCAEFKRKDPRFTGRPIESVTQKLLAESADFEVPGEWFTKPDMFLRKTYDEKVALVKTLYRPITGEMIAAELEQYFSSEQRYADDARVQRAERVAADLEAQIAARDLLARRENGQ</sequence>
<evidence type="ECO:0000259" key="2">
    <source>
        <dbReference type="SMART" id="SM00382"/>
    </source>
</evidence>